<evidence type="ECO:0000259" key="5">
    <source>
        <dbReference type="Pfam" id="PF00149"/>
    </source>
</evidence>
<dbReference type="AlphaFoldDB" id="A1ASM4"/>
<dbReference type="HOGENOM" id="CLU_052611_0_0_7"/>
<evidence type="ECO:0000256" key="2">
    <source>
        <dbReference type="ARBA" id="ARBA00022801"/>
    </source>
</evidence>
<dbReference type="SUPFAM" id="SSF56300">
    <property type="entry name" value="Metallo-dependent phosphatases"/>
    <property type="match status" value="1"/>
</dbReference>
<keyword evidence="2" id="KW-0378">Hydrolase</keyword>
<dbReference type="InterPro" id="IPR029052">
    <property type="entry name" value="Metallo-depent_PP-like"/>
</dbReference>
<evidence type="ECO:0000256" key="1">
    <source>
        <dbReference type="ARBA" id="ARBA00022723"/>
    </source>
</evidence>
<evidence type="ECO:0000256" key="3">
    <source>
        <dbReference type="ARBA" id="ARBA00023004"/>
    </source>
</evidence>
<dbReference type="PANTHER" id="PTHR42988">
    <property type="entry name" value="PHOSPHOHYDROLASE"/>
    <property type="match status" value="1"/>
</dbReference>
<dbReference type="Gene3D" id="3.60.21.10">
    <property type="match status" value="1"/>
</dbReference>
<comment type="similarity">
    <text evidence="4">Belongs to the cyclic nucleotide phosphodiesterase class-III family.</text>
</comment>
<sequence>MHFVKPNPAVRGGDSDAGAGLCDGGPFVLAHLSDPHLSPLPGVHPRDLLNKRLLGYFSWYRRRRHIHCPHVLDALLNDLAQAAPDHVAITGDLTNLGLPDEFRQAARWLERVGSPARVMVVPGNHECYVAAPWRETFGRWADYLAGDGAVADGVYPRLRVRGGVALIGLSTARPSLPFMAVGSLGKEQLDRLEDLLEQTGRRGLLRVVLLHHPPVPGSIAWRKRLTDASGFAAVIGRQGAELILHGHAHVSMERELVAGTVPVFGVSSSSSSSSQSAPLRTASYTLYRFRRRGDVWEVLLSVRIYSHRESRFVLARERELLLPAPAIGRTAG</sequence>
<dbReference type="InterPro" id="IPR050884">
    <property type="entry name" value="CNP_phosphodiesterase-III"/>
</dbReference>
<protein>
    <submittedName>
        <fullName evidence="6">Metallophosphoesterase</fullName>
    </submittedName>
</protein>
<keyword evidence="1" id="KW-0479">Metal-binding</keyword>
<dbReference type="GO" id="GO:0016787">
    <property type="term" value="F:hydrolase activity"/>
    <property type="evidence" value="ECO:0007669"/>
    <property type="project" value="UniProtKB-KW"/>
</dbReference>
<dbReference type="STRING" id="338966.Ppro_2745"/>
<organism evidence="6 7">
    <name type="scientific">Pelobacter propionicus (strain DSM 2379 / NBRC 103807 / OttBd1)</name>
    <dbReference type="NCBI Taxonomy" id="338966"/>
    <lineage>
        <taxon>Bacteria</taxon>
        <taxon>Pseudomonadati</taxon>
        <taxon>Thermodesulfobacteriota</taxon>
        <taxon>Desulfuromonadia</taxon>
        <taxon>Desulfuromonadales</taxon>
        <taxon>Desulfuromonadaceae</taxon>
        <taxon>Pelobacter</taxon>
    </lineage>
</organism>
<dbReference type="KEGG" id="ppd:Ppro_2745"/>
<evidence type="ECO:0000256" key="4">
    <source>
        <dbReference type="ARBA" id="ARBA00025742"/>
    </source>
</evidence>
<dbReference type="eggNOG" id="COG1409">
    <property type="taxonomic scope" value="Bacteria"/>
</dbReference>
<evidence type="ECO:0000313" key="7">
    <source>
        <dbReference type="Proteomes" id="UP000006732"/>
    </source>
</evidence>
<dbReference type="OrthoDB" id="9794568at2"/>
<name>A1ASM4_PELPD</name>
<proteinExistence type="inferred from homology"/>
<gene>
    <name evidence="6" type="ordered locus">Ppro_2745</name>
</gene>
<dbReference type="PANTHER" id="PTHR42988:SF2">
    <property type="entry name" value="CYCLIC NUCLEOTIDE PHOSPHODIESTERASE CBUA0032-RELATED"/>
    <property type="match status" value="1"/>
</dbReference>
<dbReference type="Proteomes" id="UP000006732">
    <property type="component" value="Chromosome"/>
</dbReference>
<dbReference type="GO" id="GO:0046872">
    <property type="term" value="F:metal ion binding"/>
    <property type="evidence" value="ECO:0007669"/>
    <property type="project" value="UniProtKB-KW"/>
</dbReference>
<dbReference type="InterPro" id="IPR004843">
    <property type="entry name" value="Calcineurin-like_PHP"/>
</dbReference>
<dbReference type="EMBL" id="CP000482">
    <property type="protein sequence ID" value="ABL00345.1"/>
    <property type="molecule type" value="Genomic_DNA"/>
</dbReference>
<accession>A1ASM4</accession>
<dbReference type="Pfam" id="PF00149">
    <property type="entry name" value="Metallophos"/>
    <property type="match status" value="1"/>
</dbReference>
<reference evidence="6 7" key="1">
    <citation type="submission" date="2006-10" db="EMBL/GenBank/DDBJ databases">
        <title>Complete sequence of chromosome of Pelobacter propionicus DSM 2379.</title>
        <authorList>
            <consortium name="US DOE Joint Genome Institute"/>
            <person name="Copeland A."/>
            <person name="Lucas S."/>
            <person name="Lapidus A."/>
            <person name="Barry K."/>
            <person name="Detter J.C."/>
            <person name="Glavina del Rio T."/>
            <person name="Hammon N."/>
            <person name="Israni S."/>
            <person name="Dalin E."/>
            <person name="Tice H."/>
            <person name="Pitluck S."/>
            <person name="Saunders E."/>
            <person name="Brettin T."/>
            <person name="Bruce D."/>
            <person name="Han C."/>
            <person name="Tapia R."/>
            <person name="Schmutz J."/>
            <person name="Larimer F."/>
            <person name="Land M."/>
            <person name="Hauser L."/>
            <person name="Kyrpides N."/>
            <person name="Kim E."/>
            <person name="Lovley D."/>
            <person name="Richardson P."/>
        </authorList>
    </citation>
    <scope>NUCLEOTIDE SEQUENCE [LARGE SCALE GENOMIC DNA]</scope>
    <source>
        <strain evidence="7">DSM 2379 / NBRC 103807 / OttBd1</strain>
    </source>
</reference>
<keyword evidence="3" id="KW-0408">Iron</keyword>
<keyword evidence="7" id="KW-1185">Reference proteome</keyword>
<feature type="domain" description="Calcineurin-like phosphoesterase" evidence="5">
    <location>
        <begin position="29"/>
        <end position="250"/>
    </location>
</feature>
<evidence type="ECO:0000313" key="6">
    <source>
        <dbReference type="EMBL" id="ABL00345.1"/>
    </source>
</evidence>